<evidence type="ECO:0000313" key="2">
    <source>
        <dbReference type="EMBL" id="EEA23270.1"/>
    </source>
</evidence>
<feature type="domain" description="N-acetyltransferase" evidence="1">
    <location>
        <begin position="18"/>
        <end position="210"/>
    </location>
</feature>
<dbReference type="SUPFAM" id="SSF55729">
    <property type="entry name" value="Acyl-CoA N-acyltransferases (Nat)"/>
    <property type="match status" value="1"/>
</dbReference>
<dbReference type="STRING" id="441960.B6QIS5"/>
<protein>
    <submittedName>
        <fullName evidence="2">GNAT family acetyltransferase, putative</fullName>
    </submittedName>
</protein>
<evidence type="ECO:0000259" key="1">
    <source>
        <dbReference type="PROSITE" id="PS51186"/>
    </source>
</evidence>
<dbReference type="GO" id="GO:0016747">
    <property type="term" value="F:acyltransferase activity, transferring groups other than amino-acyl groups"/>
    <property type="evidence" value="ECO:0007669"/>
    <property type="project" value="InterPro"/>
</dbReference>
<dbReference type="Gene3D" id="3.40.630.30">
    <property type="match status" value="1"/>
</dbReference>
<dbReference type="PhylomeDB" id="B6QIS5"/>
<dbReference type="InterPro" id="IPR000182">
    <property type="entry name" value="GNAT_dom"/>
</dbReference>
<evidence type="ECO:0000313" key="3">
    <source>
        <dbReference type="Proteomes" id="UP000001294"/>
    </source>
</evidence>
<dbReference type="PROSITE" id="PS51186">
    <property type="entry name" value="GNAT"/>
    <property type="match status" value="1"/>
</dbReference>
<dbReference type="HOGENOM" id="CLU_096760_0_0_1"/>
<dbReference type="Pfam" id="PF13508">
    <property type="entry name" value="Acetyltransf_7"/>
    <property type="match status" value="1"/>
</dbReference>
<sequence length="210" mass="24034">MEESHTGTFSSNNLNKRITIRPAIVSDIQYLPAIEESASEIFNSISDLKFIAADPPLSTDMLHSFLTSDHLWVATTREDKSGTEIPVAFLAAKCITPVRRSQRSANNNNLSEHLYIVECSVHLSFQRQGMAGRMLSTIADYACEHGFGWLTLITFLDVPWNGRFYQRHGFEEVEAAGMGDEYVEILREELDQWKDWNPHRWRRGVMARKL</sequence>
<dbReference type="CDD" id="cd04301">
    <property type="entry name" value="NAT_SF"/>
    <property type="match status" value="1"/>
</dbReference>
<dbReference type="InterPro" id="IPR016181">
    <property type="entry name" value="Acyl_CoA_acyltransferase"/>
</dbReference>
<name>B6QIS5_TALMQ</name>
<reference evidence="3" key="1">
    <citation type="journal article" date="2015" name="Genome Announc.">
        <title>Genome sequence of the AIDS-associated pathogen Penicillium marneffei (ATCC18224) and its near taxonomic relative Talaromyces stipitatus (ATCC10500).</title>
        <authorList>
            <person name="Nierman W.C."/>
            <person name="Fedorova-Abrams N.D."/>
            <person name="Andrianopoulos A."/>
        </authorList>
    </citation>
    <scope>NUCLEOTIDE SEQUENCE [LARGE SCALE GENOMIC DNA]</scope>
    <source>
        <strain evidence="3">ATCC 18224 / CBS 334.59 / QM 7333</strain>
    </source>
</reference>
<dbReference type="EMBL" id="DS995902">
    <property type="protein sequence ID" value="EEA23270.1"/>
    <property type="molecule type" value="Genomic_DNA"/>
</dbReference>
<keyword evidence="2" id="KW-0808">Transferase</keyword>
<gene>
    <name evidence="2" type="ORF">PMAA_098600</name>
</gene>
<accession>B6QIS5</accession>
<dbReference type="AlphaFoldDB" id="B6QIS5"/>
<dbReference type="VEuPathDB" id="FungiDB:PMAA_098600"/>
<dbReference type="OrthoDB" id="2744543at2759"/>
<proteinExistence type="predicted"/>
<organism evidence="2 3">
    <name type="scientific">Talaromyces marneffei (strain ATCC 18224 / CBS 334.59 / QM 7333)</name>
    <name type="common">Penicillium marneffei</name>
    <dbReference type="NCBI Taxonomy" id="441960"/>
    <lineage>
        <taxon>Eukaryota</taxon>
        <taxon>Fungi</taxon>
        <taxon>Dikarya</taxon>
        <taxon>Ascomycota</taxon>
        <taxon>Pezizomycotina</taxon>
        <taxon>Eurotiomycetes</taxon>
        <taxon>Eurotiomycetidae</taxon>
        <taxon>Eurotiales</taxon>
        <taxon>Trichocomaceae</taxon>
        <taxon>Talaromyces</taxon>
        <taxon>Talaromyces sect. Talaromyces</taxon>
    </lineage>
</organism>
<keyword evidence="3" id="KW-1185">Reference proteome</keyword>
<dbReference type="Proteomes" id="UP000001294">
    <property type="component" value="Unassembled WGS sequence"/>
</dbReference>